<dbReference type="EMBL" id="JADGMS010000019">
    <property type="protein sequence ID" value="KAF9661405.1"/>
    <property type="molecule type" value="Genomic_DNA"/>
</dbReference>
<dbReference type="AlphaFoldDB" id="A0A835J5U8"/>
<proteinExistence type="predicted"/>
<evidence type="ECO:0000313" key="2">
    <source>
        <dbReference type="Proteomes" id="UP000657918"/>
    </source>
</evidence>
<reference evidence="1 2" key="1">
    <citation type="submission" date="2020-10" db="EMBL/GenBank/DDBJ databases">
        <title>Plant Genome Project.</title>
        <authorList>
            <person name="Zhang R.-G."/>
        </authorList>
    </citation>
    <scope>NUCLEOTIDE SEQUENCE [LARGE SCALE GENOMIC DNA]</scope>
    <source>
        <strain evidence="1">FAFU-HL-1</strain>
        <tissue evidence="1">Leaf</tissue>
    </source>
</reference>
<evidence type="ECO:0000313" key="1">
    <source>
        <dbReference type="EMBL" id="KAF9661405.1"/>
    </source>
</evidence>
<comment type="caution">
    <text evidence="1">The sequence shown here is derived from an EMBL/GenBank/DDBJ whole genome shotgun (WGS) entry which is preliminary data.</text>
</comment>
<gene>
    <name evidence="1" type="ORF">SADUNF_Sadunf19G0065300</name>
</gene>
<protein>
    <submittedName>
        <fullName evidence="1">Uncharacterized protein</fullName>
    </submittedName>
</protein>
<sequence>MIFKLSSELVDAAEGNGDAIRTKEETLLLIQALTEDMVSDSEVGSPTLCVDDYDIIHGLNFLRKTKIVLMSYLNGVMIANERCPCFVPYYNVTT</sequence>
<dbReference type="OrthoDB" id="35139at2759"/>
<accession>A0A835J5U8</accession>
<keyword evidence="2" id="KW-1185">Reference proteome</keyword>
<name>A0A835J5U8_9ROSI</name>
<organism evidence="1 2">
    <name type="scientific">Salix dunnii</name>
    <dbReference type="NCBI Taxonomy" id="1413687"/>
    <lineage>
        <taxon>Eukaryota</taxon>
        <taxon>Viridiplantae</taxon>
        <taxon>Streptophyta</taxon>
        <taxon>Embryophyta</taxon>
        <taxon>Tracheophyta</taxon>
        <taxon>Spermatophyta</taxon>
        <taxon>Magnoliopsida</taxon>
        <taxon>eudicotyledons</taxon>
        <taxon>Gunneridae</taxon>
        <taxon>Pentapetalae</taxon>
        <taxon>rosids</taxon>
        <taxon>fabids</taxon>
        <taxon>Malpighiales</taxon>
        <taxon>Salicaceae</taxon>
        <taxon>Saliceae</taxon>
        <taxon>Salix</taxon>
    </lineage>
</organism>
<dbReference type="Proteomes" id="UP000657918">
    <property type="component" value="Unassembled WGS sequence"/>
</dbReference>